<protein>
    <recommendedName>
        <fullName evidence="3">Glycine zipper 2TM domain-containing protein</fullName>
    </recommendedName>
</protein>
<dbReference type="STRING" id="1122190.GCA_000621105_00069"/>
<evidence type="ECO:0000313" key="4">
    <source>
        <dbReference type="EMBL" id="EXI63242.1"/>
    </source>
</evidence>
<comment type="caution">
    <text evidence="4">The sequence shown here is derived from an EMBL/GenBank/DDBJ whole genome shotgun (WGS) entry which is preliminary data.</text>
</comment>
<accession>A0A011NFB1</accession>
<dbReference type="InterPro" id="IPR008816">
    <property type="entry name" value="Gly_zipper_2TM_dom"/>
</dbReference>
<evidence type="ECO:0000256" key="1">
    <source>
        <dbReference type="SAM" id="MobiDB-lite"/>
    </source>
</evidence>
<feature type="compositionally biased region" description="Basic and acidic residues" evidence="1">
    <location>
        <begin position="68"/>
        <end position="83"/>
    </location>
</feature>
<evidence type="ECO:0000259" key="3">
    <source>
        <dbReference type="Pfam" id="PF05433"/>
    </source>
</evidence>
<feature type="domain" description="Glycine zipper 2TM" evidence="3">
    <location>
        <begin position="32"/>
        <end position="67"/>
    </location>
</feature>
<dbReference type="Proteomes" id="UP000054123">
    <property type="component" value="Unassembled WGS sequence"/>
</dbReference>
<organism evidence="4 5">
    <name type="scientific">Mannheimia granulomatis</name>
    <dbReference type="NCBI Taxonomy" id="85402"/>
    <lineage>
        <taxon>Bacteria</taxon>
        <taxon>Pseudomonadati</taxon>
        <taxon>Pseudomonadota</taxon>
        <taxon>Gammaproteobacteria</taxon>
        <taxon>Pasteurellales</taxon>
        <taxon>Pasteurellaceae</taxon>
        <taxon>Mannheimia</taxon>
    </lineage>
</organism>
<dbReference type="AlphaFoldDB" id="A0A011NFB1"/>
<keyword evidence="2" id="KW-0732">Signal</keyword>
<feature type="chain" id="PRO_5001462367" description="Glycine zipper 2TM domain-containing protein" evidence="2">
    <location>
        <begin position="23"/>
        <end position="112"/>
    </location>
</feature>
<proteinExistence type="predicted"/>
<dbReference type="Pfam" id="PF05433">
    <property type="entry name" value="Rick_17kDa_Anti"/>
    <property type="match status" value="1"/>
</dbReference>
<evidence type="ECO:0000313" key="5">
    <source>
        <dbReference type="Proteomes" id="UP000054123"/>
    </source>
</evidence>
<dbReference type="EMBL" id="JANJ01000001">
    <property type="protein sequence ID" value="EXI63242.1"/>
    <property type="molecule type" value="Genomic_DNA"/>
</dbReference>
<dbReference type="GO" id="GO:0019867">
    <property type="term" value="C:outer membrane"/>
    <property type="evidence" value="ECO:0007669"/>
    <property type="project" value="InterPro"/>
</dbReference>
<feature type="signal peptide" evidence="2">
    <location>
        <begin position="1"/>
        <end position="22"/>
    </location>
</feature>
<feature type="region of interest" description="Disordered" evidence="1">
    <location>
        <begin position="64"/>
        <end position="112"/>
    </location>
</feature>
<feature type="compositionally biased region" description="Basic residues" evidence="1">
    <location>
        <begin position="84"/>
        <end position="112"/>
    </location>
</feature>
<dbReference type="PATRIC" id="fig|1450449.3.peg.414"/>
<dbReference type="RefSeq" id="WP_080686564.1">
    <property type="nucleotide sequence ID" value="NZ_AVSP01000004.1"/>
</dbReference>
<reference evidence="4 5" key="1">
    <citation type="journal article" date="2014" name="Genome Announc.">
        <title>Genome Sequence of a Presumptive Mannheimia haemolytica Strain with an A1/A6-Cross-Reactive Serotype from a White-Tailed Deer (Odocoileus virginianus).</title>
        <authorList>
            <person name="Lawrence P.K."/>
            <person name="Bey R.F."/>
            <person name="Wiener B."/>
            <person name="Kittichotirat W."/>
            <person name="Bumgarner R.E."/>
        </authorList>
    </citation>
    <scope>NUCLEOTIDE SEQUENCE [LARGE SCALE GENOMIC DNA]</scope>
    <source>
        <strain evidence="4 5">PKL10</strain>
    </source>
</reference>
<name>A0A011NFB1_9PAST</name>
<evidence type="ECO:0000256" key="2">
    <source>
        <dbReference type="SAM" id="SignalP"/>
    </source>
</evidence>
<gene>
    <name evidence="4" type="ORF">AK33_02285</name>
</gene>
<keyword evidence="5" id="KW-1185">Reference proteome</keyword>
<sequence>MKTILVKSFIVALFATSISAQATALNRQQKDTVVGAVIGGAAGAVIGNDMVSTVSGAALGGVIGSQWNDHKRKDSKDYRNKGDKKSHKSKSKWDKHKKHSPKKHKRAHPKFA</sequence>
<dbReference type="OrthoDB" id="5678831at2"/>